<keyword evidence="1" id="KW-1133">Transmembrane helix</keyword>
<organism evidence="2 3">
    <name type="scientific">Hoeflea poritis</name>
    <dbReference type="NCBI Taxonomy" id="2993659"/>
    <lineage>
        <taxon>Bacteria</taxon>
        <taxon>Pseudomonadati</taxon>
        <taxon>Pseudomonadota</taxon>
        <taxon>Alphaproteobacteria</taxon>
        <taxon>Hyphomicrobiales</taxon>
        <taxon>Rhizobiaceae</taxon>
        <taxon>Hoeflea</taxon>
    </lineage>
</organism>
<comment type="caution">
    <text evidence="2">The sequence shown here is derived from an EMBL/GenBank/DDBJ whole genome shotgun (WGS) entry which is preliminary data.</text>
</comment>
<dbReference type="PANTHER" id="PTHR43471">
    <property type="entry name" value="ABC TRANSPORTER PERMEASE"/>
    <property type="match status" value="1"/>
</dbReference>
<feature type="transmembrane region" description="Helical" evidence="1">
    <location>
        <begin position="175"/>
        <end position="198"/>
    </location>
</feature>
<keyword evidence="1" id="KW-0812">Transmembrane</keyword>
<gene>
    <name evidence="2" type="ORF">OOZ53_03560</name>
</gene>
<keyword evidence="3" id="KW-1185">Reference proteome</keyword>
<dbReference type="PANTHER" id="PTHR43471:SF1">
    <property type="entry name" value="ABC TRANSPORTER PERMEASE PROTEIN NOSY-RELATED"/>
    <property type="match status" value="1"/>
</dbReference>
<dbReference type="RefSeq" id="WP_271087938.1">
    <property type="nucleotide sequence ID" value="NZ_JAPJZH010000002.1"/>
</dbReference>
<reference evidence="2" key="1">
    <citation type="submission" date="2022-11" db="EMBL/GenBank/DDBJ databases">
        <title>Hoeflea poritis sp. nov., isolated from scleractinian coral Porites lutea.</title>
        <authorList>
            <person name="Zhang G."/>
            <person name="Wei Q."/>
            <person name="Cai L."/>
        </authorList>
    </citation>
    <scope>NUCLEOTIDE SEQUENCE</scope>
    <source>
        <strain evidence="2">E7-10</strain>
    </source>
</reference>
<evidence type="ECO:0000313" key="3">
    <source>
        <dbReference type="Proteomes" id="UP001148313"/>
    </source>
</evidence>
<feature type="transmembrane region" description="Helical" evidence="1">
    <location>
        <begin position="20"/>
        <end position="42"/>
    </location>
</feature>
<dbReference type="Pfam" id="PF12679">
    <property type="entry name" value="ABC2_membrane_2"/>
    <property type="match status" value="1"/>
</dbReference>
<feature type="transmembrane region" description="Helical" evidence="1">
    <location>
        <begin position="245"/>
        <end position="265"/>
    </location>
</feature>
<evidence type="ECO:0000256" key="1">
    <source>
        <dbReference type="SAM" id="Phobius"/>
    </source>
</evidence>
<keyword evidence="1" id="KW-0472">Membrane</keyword>
<feature type="transmembrane region" description="Helical" evidence="1">
    <location>
        <begin position="62"/>
        <end position="81"/>
    </location>
</feature>
<sequence>MIARVLAVAAAEIHIARRNLWVLMATVIMTLFALALTFAGAAPTGALGVDLLTVSVASMTTLSVYLAPLLALMMSFDAIAGESERGGLALLLTYPVSRGEILFGKFLAHIGTIALAMVVGFGAAGIAAALSGGAGTESILALLRLIGTSILLGAVFLALGYALSAAVSSPTAAAGLAAGLWLVFVVLYDLGLLGAVVYDNDGFFTRNVFPWLLVLNPADAFRLWNVSASENVALANGMTGVAGALPAWSAPTSLIVWPLAAFLLARQVFRRVQP</sequence>
<dbReference type="EMBL" id="JAPJZH010000002">
    <property type="protein sequence ID" value="MDA4844408.1"/>
    <property type="molecule type" value="Genomic_DNA"/>
</dbReference>
<feature type="transmembrane region" description="Helical" evidence="1">
    <location>
        <begin position="102"/>
        <end position="130"/>
    </location>
</feature>
<feature type="transmembrane region" description="Helical" evidence="1">
    <location>
        <begin position="142"/>
        <end position="163"/>
    </location>
</feature>
<dbReference type="Proteomes" id="UP001148313">
    <property type="component" value="Unassembled WGS sequence"/>
</dbReference>
<accession>A0ABT4VI75</accession>
<protein>
    <submittedName>
        <fullName evidence="2">ABC transporter permease subunit</fullName>
    </submittedName>
</protein>
<name>A0ABT4VI75_9HYPH</name>
<evidence type="ECO:0000313" key="2">
    <source>
        <dbReference type="EMBL" id="MDA4844408.1"/>
    </source>
</evidence>
<proteinExistence type="predicted"/>